<accession>A0A382S7P0</accession>
<dbReference type="AlphaFoldDB" id="A0A382S7P0"/>
<sequence>MRSALDEIFGEEYISDALENAELAQVVIYESPDQFKKTVLGFQRLNYRDEQEEYASGLERDFSIALICSLLDQGTRDLVAELGLTYL</sequence>
<proteinExistence type="predicted"/>
<reference evidence="1" key="1">
    <citation type="submission" date="2018-05" db="EMBL/GenBank/DDBJ databases">
        <authorList>
            <person name="Lanie J.A."/>
            <person name="Ng W.-L."/>
            <person name="Kazmierczak K.M."/>
            <person name="Andrzejewski T.M."/>
            <person name="Davidsen T.M."/>
            <person name="Wayne K.J."/>
            <person name="Tettelin H."/>
            <person name="Glass J.I."/>
            <person name="Rusch D."/>
            <person name="Podicherti R."/>
            <person name="Tsui H.-C.T."/>
            <person name="Winkler M.E."/>
        </authorList>
    </citation>
    <scope>NUCLEOTIDE SEQUENCE</scope>
</reference>
<name>A0A382S7P0_9ZZZZ</name>
<organism evidence="1">
    <name type="scientific">marine metagenome</name>
    <dbReference type="NCBI Taxonomy" id="408172"/>
    <lineage>
        <taxon>unclassified sequences</taxon>
        <taxon>metagenomes</taxon>
        <taxon>ecological metagenomes</taxon>
    </lineage>
</organism>
<evidence type="ECO:0000313" key="1">
    <source>
        <dbReference type="EMBL" id="SVD05934.1"/>
    </source>
</evidence>
<gene>
    <name evidence="1" type="ORF">METZ01_LOCUS358788</name>
</gene>
<dbReference type="EMBL" id="UINC01127063">
    <property type="protein sequence ID" value="SVD05934.1"/>
    <property type="molecule type" value="Genomic_DNA"/>
</dbReference>
<protein>
    <submittedName>
        <fullName evidence="1">Uncharacterized protein</fullName>
    </submittedName>
</protein>